<protein>
    <submittedName>
        <fullName evidence="2">Uncharacterized protein</fullName>
    </submittedName>
</protein>
<name>S4W443_9VIRU</name>
<sequence>MHKRRRLDAVGAPVVKEGAADDDDPKAGAASDPSSERAYEADIHDDHVFKRRHSLIARAAVLDDRGPLRLLLDGAHGEDVESALCCVIDHPTAVDCICKALFDVGQPLALAAGVIYCAASQLHDDTTFVLMARVGSRRRASVADALTRLVEDDEPEPIACLFGACKQGGSRVSDERRYRWARDALCASVKRGRPGSAEALARECAPDDVAHLIDRFVAADDGDSVAGLLDACDGAVPYCTWTKWAAGALRRAAMADKVDVIESLLDMCEPDAVRDALWCCADERHRSETFEALWEYADACAHDLVQQLPRGVGRDFLRDLIDEGGGCEGYCEVSADGGLHEDRSDTDDTQDGDEPSGDAFESAFGHRHRR</sequence>
<evidence type="ECO:0000313" key="3">
    <source>
        <dbReference type="Proteomes" id="UP000204584"/>
    </source>
</evidence>
<reference evidence="2 3" key="1">
    <citation type="journal article" date="2013" name="Science">
        <title>Pandoraviruses: amoeba viruses with genomes up to 2.5 Mb reaching that of parasitic eukaryotes.</title>
        <authorList>
            <person name="Philippe N."/>
            <person name="Legendre M."/>
            <person name="Doutre G."/>
            <person name="Coute Y."/>
            <person name="Poirot O."/>
            <person name="Lescot M."/>
            <person name="Arslan D."/>
            <person name="Seltzer V."/>
            <person name="Bertaux L."/>
            <person name="Bruley C."/>
            <person name="Garin J."/>
            <person name="Claverie J.M."/>
            <person name="Abergel C."/>
        </authorList>
    </citation>
    <scope>NUCLEOTIDE SEQUENCE [LARGE SCALE GENOMIC DNA]</scope>
</reference>
<dbReference type="GeneID" id="16607244"/>
<accession>S4W443</accession>
<evidence type="ECO:0000313" key="2">
    <source>
        <dbReference type="EMBL" id="AGO85457.1"/>
    </source>
</evidence>
<proteinExistence type="predicted"/>
<feature type="region of interest" description="Disordered" evidence="1">
    <location>
        <begin position="337"/>
        <end position="370"/>
    </location>
</feature>
<keyword evidence="3" id="KW-1185">Reference proteome</keyword>
<feature type="region of interest" description="Disordered" evidence="1">
    <location>
        <begin position="1"/>
        <end position="38"/>
    </location>
</feature>
<dbReference type="EMBL" id="KC977571">
    <property type="protein sequence ID" value="AGO85457.1"/>
    <property type="molecule type" value="Genomic_DNA"/>
</dbReference>
<dbReference type="KEGG" id="vg:16607244"/>
<organism evidence="2 3">
    <name type="scientific">Pandoravirus salinus</name>
    <dbReference type="NCBI Taxonomy" id="1349410"/>
    <lineage>
        <taxon>Viruses</taxon>
        <taxon>Pandoravirus</taxon>
    </lineage>
</organism>
<feature type="compositionally biased region" description="Acidic residues" evidence="1">
    <location>
        <begin position="344"/>
        <end position="356"/>
    </location>
</feature>
<gene>
    <name evidence="2" type="ORF">psal_cds_1178</name>
</gene>
<dbReference type="RefSeq" id="YP_008438535.1">
    <property type="nucleotide sequence ID" value="NC_022098.1"/>
</dbReference>
<evidence type="ECO:0000256" key="1">
    <source>
        <dbReference type="SAM" id="MobiDB-lite"/>
    </source>
</evidence>
<dbReference type="Proteomes" id="UP000204584">
    <property type="component" value="Segment"/>
</dbReference>